<proteinExistence type="predicted"/>
<dbReference type="GO" id="GO:0022904">
    <property type="term" value="P:respiratory electron transport chain"/>
    <property type="evidence" value="ECO:0007669"/>
    <property type="project" value="InterPro"/>
</dbReference>
<accession>A0A956M011</accession>
<gene>
    <name evidence="2" type="ORF">KC729_11635</name>
</gene>
<keyword evidence="1" id="KW-0812">Transmembrane</keyword>
<dbReference type="EMBL" id="JAGQHR010000352">
    <property type="protein sequence ID" value="MCA9728328.1"/>
    <property type="molecule type" value="Genomic_DNA"/>
</dbReference>
<evidence type="ECO:0000313" key="3">
    <source>
        <dbReference type="Proteomes" id="UP000697710"/>
    </source>
</evidence>
<dbReference type="Gene3D" id="1.20.120.80">
    <property type="entry name" value="Cytochrome c oxidase, subunit III, four-helix bundle"/>
    <property type="match status" value="1"/>
</dbReference>
<evidence type="ECO:0000313" key="2">
    <source>
        <dbReference type="EMBL" id="MCA9728328.1"/>
    </source>
</evidence>
<organism evidence="2 3">
    <name type="scientific">Eiseniibacteriota bacterium</name>
    <dbReference type="NCBI Taxonomy" id="2212470"/>
    <lineage>
        <taxon>Bacteria</taxon>
        <taxon>Candidatus Eiseniibacteriota</taxon>
    </lineage>
</organism>
<keyword evidence="1" id="KW-0472">Membrane</keyword>
<reference evidence="2" key="1">
    <citation type="submission" date="2020-04" db="EMBL/GenBank/DDBJ databases">
        <authorList>
            <person name="Zhang T."/>
        </authorList>
    </citation>
    <scope>NUCLEOTIDE SEQUENCE</scope>
    <source>
        <strain evidence="2">HKST-UBA01</strain>
    </source>
</reference>
<comment type="caution">
    <text evidence="2">The sequence shown here is derived from an EMBL/GenBank/DDBJ whole genome shotgun (WGS) entry which is preliminary data.</text>
</comment>
<feature type="transmembrane region" description="Helical" evidence="1">
    <location>
        <begin position="65"/>
        <end position="84"/>
    </location>
</feature>
<evidence type="ECO:0000256" key="1">
    <source>
        <dbReference type="SAM" id="Phobius"/>
    </source>
</evidence>
<dbReference type="SUPFAM" id="SSF81452">
    <property type="entry name" value="Cytochrome c oxidase subunit III-like"/>
    <property type="match status" value="1"/>
</dbReference>
<sequence>MKHLATGLPSDPRRDLGFTPTAIRFGLLGASVFFLGTLAIYLIARTGQIDAHVTSAQGLERIRMPIWFWFSTLMILVSSVSLWGTKKFVENRDPRLARRAVVAAAALGWAFLLLQVPGIRALFREHALMADQRV</sequence>
<dbReference type="AlphaFoldDB" id="A0A956M011"/>
<feature type="non-terminal residue" evidence="2">
    <location>
        <position position="134"/>
    </location>
</feature>
<feature type="transmembrane region" description="Helical" evidence="1">
    <location>
        <begin position="96"/>
        <end position="114"/>
    </location>
</feature>
<dbReference type="InterPro" id="IPR013833">
    <property type="entry name" value="Cyt_c_oxidase_su3_a-hlx"/>
</dbReference>
<protein>
    <submittedName>
        <fullName evidence="2">Uncharacterized protein</fullName>
    </submittedName>
</protein>
<feature type="transmembrane region" description="Helical" evidence="1">
    <location>
        <begin position="22"/>
        <end position="44"/>
    </location>
</feature>
<reference evidence="2" key="2">
    <citation type="journal article" date="2021" name="Microbiome">
        <title>Successional dynamics and alternative stable states in a saline activated sludge microbial community over 9 years.</title>
        <authorList>
            <person name="Wang Y."/>
            <person name="Ye J."/>
            <person name="Ju F."/>
            <person name="Liu L."/>
            <person name="Boyd J.A."/>
            <person name="Deng Y."/>
            <person name="Parks D.H."/>
            <person name="Jiang X."/>
            <person name="Yin X."/>
            <person name="Woodcroft B.J."/>
            <person name="Tyson G.W."/>
            <person name="Hugenholtz P."/>
            <person name="Polz M.F."/>
            <person name="Zhang T."/>
        </authorList>
    </citation>
    <scope>NUCLEOTIDE SEQUENCE</scope>
    <source>
        <strain evidence="2">HKST-UBA01</strain>
    </source>
</reference>
<dbReference type="InterPro" id="IPR035973">
    <property type="entry name" value="Cyt_c_oxidase_su3-like_sf"/>
</dbReference>
<dbReference type="Proteomes" id="UP000697710">
    <property type="component" value="Unassembled WGS sequence"/>
</dbReference>
<dbReference type="GO" id="GO:0016020">
    <property type="term" value="C:membrane"/>
    <property type="evidence" value="ECO:0007669"/>
    <property type="project" value="InterPro"/>
</dbReference>
<keyword evidence="1" id="KW-1133">Transmembrane helix</keyword>
<dbReference type="GO" id="GO:0004129">
    <property type="term" value="F:cytochrome-c oxidase activity"/>
    <property type="evidence" value="ECO:0007669"/>
    <property type="project" value="InterPro"/>
</dbReference>
<name>A0A956M011_UNCEI</name>